<protein>
    <submittedName>
        <fullName evidence="1">Uncharacterized protein</fullName>
    </submittedName>
</protein>
<dbReference type="EMBL" id="GBRH01189934">
    <property type="protein sequence ID" value="JAE07962.1"/>
    <property type="molecule type" value="Transcribed_RNA"/>
</dbReference>
<accession>A0A0A9F6I3</accession>
<reference evidence="1" key="2">
    <citation type="journal article" date="2015" name="Data Brief">
        <title>Shoot transcriptome of the giant reed, Arundo donax.</title>
        <authorList>
            <person name="Barrero R.A."/>
            <person name="Guerrero F.D."/>
            <person name="Moolhuijzen P."/>
            <person name="Goolsby J.A."/>
            <person name="Tidwell J."/>
            <person name="Bellgard S.E."/>
            <person name="Bellgard M.I."/>
        </authorList>
    </citation>
    <scope>NUCLEOTIDE SEQUENCE</scope>
    <source>
        <tissue evidence="1">Shoot tissue taken approximately 20 cm above the soil surface</tissue>
    </source>
</reference>
<sequence length="22" mass="2595">MQEYIVSFRMAFSGQLGQPKYN</sequence>
<dbReference type="AlphaFoldDB" id="A0A0A9F6I3"/>
<name>A0A0A9F6I3_ARUDO</name>
<reference evidence="1" key="1">
    <citation type="submission" date="2014-09" db="EMBL/GenBank/DDBJ databases">
        <authorList>
            <person name="Magalhaes I.L.F."/>
            <person name="Oliveira U."/>
            <person name="Santos F.R."/>
            <person name="Vidigal T.H.D.A."/>
            <person name="Brescovit A.D."/>
            <person name="Santos A.J."/>
        </authorList>
    </citation>
    <scope>NUCLEOTIDE SEQUENCE</scope>
    <source>
        <tissue evidence="1">Shoot tissue taken approximately 20 cm above the soil surface</tissue>
    </source>
</reference>
<proteinExistence type="predicted"/>
<evidence type="ECO:0000313" key="1">
    <source>
        <dbReference type="EMBL" id="JAE07962.1"/>
    </source>
</evidence>
<organism evidence="1">
    <name type="scientific">Arundo donax</name>
    <name type="common">Giant reed</name>
    <name type="synonym">Donax arundinaceus</name>
    <dbReference type="NCBI Taxonomy" id="35708"/>
    <lineage>
        <taxon>Eukaryota</taxon>
        <taxon>Viridiplantae</taxon>
        <taxon>Streptophyta</taxon>
        <taxon>Embryophyta</taxon>
        <taxon>Tracheophyta</taxon>
        <taxon>Spermatophyta</taxon>
        <taxon>Magnoliopsida</taxon>
        <taxon>Liliopsida</taxon>
        <taxon>Poales</taxon>
        <taxon>Poaceae</taxon>
        <taxon>PACMAD clade</taxon>
        <taxon>Arundinoideae</taxon>
        <taxon>Arundineae</taxon>
        <taxon>Arundo</taxon>
    </lineage>
</organism>